<gene>
    <name evidence="1" type="ORF">CLV32_4018</name>
</gene>
<evidence type="ECO:0000313" key="1">
    <source>
        <dbReference type="EMBL" id="TDO20258.1"/>
    </source>
</evidence>
<accession>A0A4R6IF12</accession>
<dbReference type="AlphaFoldDB" id="A0A4R6IF12"/>
<dbReference type="OrthoDB" id="954235at2"/>
<evidence type="ECO:0000313" key="2">
    <source>
        <dbReference type="Proteomes" id="UP000295499"/>
    </source>
</evidence>
<organism evidence="1 2">
    <name type="scientific">Pedobacter duraquae</name>
    <dbReference type="NCBI Taxonomy" id="425511"/>
    <lineage>
        <taxon>Bacteria</taxon>
        <taxon>Pseudomonadati</taxon>
        <taxon>Bacteroidota</taxon>
        <taxon>Sphingobacteriia</taxon>
        <taxon>Sphingobacteriales</taxon>
        <taxon>Sphingobacteriaceae</taxon>
        <taxon>Pedobacter</taxon>
    </lineage>
</organism>
<comment type="caution">
    <text evidence="1">The sequence shown here is derived from an EMBL/GenBank/DDBJ whole genome shotgun (WGS) entry which is preliminary data.</text>
</comment>
<dbReference type="PANTHER" id="PTHR30565">
    <property type="entry name" value="PROTEIN YCIF"/>
    <property type="match status" value="1"/>
</dbReference>
<protein>
    <submittedName>
        <fullName evidence="1">Ferritin-like metal-binding protein YciE</fullName>
    </submittedName>
</protein>
<dbReference type="Proteomes" id="UP000295499">
    <property type="component" value="Unassembled WGS sequence"/>
</dbReference>
<keyword evidence="2" id="KW-1185">Reference proteome</keyword>
<dbReference type="Gene3D" id="1.20.1260.10">
    <property type="match status" value="1"/>
</dbReference>
<sequence length="178" mass="19970">MTTNLSGENSGTNRLHAERLEPFFIEHLAKVYVAKCHLVAKLPQINNQVNDPDLSHGIDETVVNVEKQISRIAFIFSLLDAPLPVKDANGLKGLVEEAFEAIEAQDGDEFLRDLSILFYLQNIENVEAASFQLLQMAAVKFSDKNIGELLKQNFEEAKKNRTLLLLISTKYITNAAKR</sequence>
<dbReference type="InterPro" id="IPR012347">
    <property type="entry name" value="Ferritin-like"/>
</dbReference>
<reference evidence="1 2" key="1">
    <citation type="submission" date="2019-03" db="EMBL/GenBank/DDBJ databases">
        <title>Genomic Encyclopedia of Archaeal and Bacterial Type Strains, Phase II (KMG-II): from individual species to whole genera.</title>
        <authorList>
            <person name="Goeker M."/>
        </authorList>
    </citation>
    <scope>NUCLEOTIDE SEQUENCE [LARGE SCALE GENOMIC DNA]</scope>
    <source>
        <strain evidence="1 2">DSM 19034</strain>
    </source>
</reference>
<dbReference type="PANTHER" id="PTHR30565:SF9">
    <property type="entry name" value="PROTEIN YCIF"/>
    <property type="match status" value="1"/>
</dbReference>
<dbReference type="InterPro" id="IPR047114">
    <property type="entry name" value="YciF"/>
</dbReference>
<dbReference type="RefSeq" id="WP_133558630.1">
    <property type="nucleotide sequence ID" value="NZ_SNWM01000005.1"/>
</dbReference>
<dbReference type="InterPro" id="IPR009078">
    <property type="entry name" value="Ferritin-like_SF"/>
</dbReference>
<dbReference type="InterPro" id="IPR010287">
    <property type="entry name" value="DUF892_YciF-like"/>
</dbReference>
<name>A0A4R6IF12_9SPHI</name>
<dbReference type="EMBL" id="SNWM01000005">
    <property type="protein sequence ID" value="TDO20258.1"/>
    <property type="molecule type" value="Genomic_DNA"/>
</dbReference>
<proteinExistence type="predicted"/>
<dbReference type="Pfam" id="PF05974">
    <property type="entry name" value="DUF892"/>
    <property type="match status" value="1"/>
</dbReference>
<dbReference type="SUPFAM" id="SSF47240">
    <property type="entry name" value="Ferritin-like"/>
    <property type="match status" value="1"/>
</dbReference>